<evidence type="ECO:0000256" key="1">
    <source>
        <dbReference type="PROSITE-ProRule" id="PRU00339"/>
    </source>
</evidence>
<dbReference type="Proteomes" id="UP000032180">
    <property type="component" value="Chromosome 1"/>
</dbReference>
<organism evidence="3 4">
    <name type="scientific">Leersia perrieri</name>
    <dbReference type="NCBI Taxonomy" id="77586"/>
    <lineage>
        <taxon>Eukaryota</taxon>
        <taxon>Viridiplantae</taxon>
        <taxon>Streptophyta</taxon>
        <taxon>Embryophyta</taxon>
        <taxon>Tracheophyta</taxon>
        <taxon>Spermatophyta</taxon>
        <taxon>Magnoliopsida</taxon>
        <taxon>Liliopsida</taxon>
        <taxon>Poales</taxon>
        <taxon>Poaceae</taxon>
        <taxon>BOP clade</taxon>
        <taxon>Oryzoideae</taxon>
        <taxon>Oryzeae</taxon>
        <taxon>Oryzinae</taxon>
        <taxon>Leersia</taxon>
    </lineage>
</organism>
<dbReference type="eggNOG" id="ENOG502R878">
    <property type="taxonomic scope" value="Eukaryota"/>
</dbReference>
<dbReference type="SUPFAM" id="SSF48452">
    <property type="entry name" value="TPR-like"/>
    <property type="match status" value="1"/>
</dbReference>
<feature type="domain" description="CRAL/TRIO N-terminal" evidence="2">
    <location>
        <begin position="115"/>
        <end position="140"/>
    </location>
</feature>
<dbReference type="SMART" id="SM01100">
    <property type="entry name" value="CRAL_TRIO_N"/>
    <property type="match status" value="4"/>
</dbReference>
<feature type="domain" description="CRAL/TRIO N-terminal" evidence="2">
    <location>
        <begin position="1378"/>
        <end position="1403"/>
    </location>
</feature>
<dbReference type="Pfam" id="PF13176">
    <property type="entry name" value="TPR_7"/>
    <property type="match status" value="1"/>
</dbReference>
<feature type="domain" description="CRAL/TRIO N-terminal" evidence="2">
    <location>
        <begin position="327"/>
        <end position="352"/>
    </location>
</feature>
<evidence type="ECO:0000259" key="2">
    <source>
        <dbReference type="SMART" id="SM01100"/>
    </source>
</evidence>
<dbReference type="InterPro" id="IPR011990">
    <property type="entry name" value="TPR-like_helical_dom_sf"/>
</dbReference>
<dbReference type="EnsemblPlants" id="LPERR01G16050.1">
    <property type="protein sequence ID" value="LPERR01G16050.1"/>
    <property type="gene ID" value="LPERR01G16050"/>
</dbReference>
<feature type="repeat" description="TPR" evidence="1">
    <location>
        <begin position="1377"/>
        <end position="1410"/>
    </location>
</feature>
<name>A0A0D9V1R1_9ORYZ</name>
<dbReference type="Gene3D" id="1.25.40.10">
    <property type="entry name" value="Tetratricopeptide repeat domain"/>
    <property type="match status" value="1"/>
</dbReference>
<proteinExistence type="predicted"/>
<dbReference type="Gramene" id="LPERR01G16050.1">
    <property type="protein sequence ID" value="LPERR01G16050.1"/>
    <property type="gene ID" value="LPERR01G16050"/>
</dbReference>
<feature type="domain" description="CRAL/TRIO N-terminal" evidence="2">
    <location>
        <begin position="898"/>
        <end position="923"/>
    </location>
</feature>
<reference evidence="3 4" key="1">
    <citation type="submission" date="2012-08" db="EMBL/GenBank/DDBJ databases">
        <title>Oryza genome evolution.</title>
        <authorList>
            <person name="Wing R.A."/>
        </authorList>
    </citation>
    <scope>NUCLEOTIDE SEQUENCE</scope>
</reference>
<evidence type="ECO:0000313" key="3">
    <source>
        <dbReference type="EnsemblPlants" id="LPERR01G16050.1"/>
    </source>
</evidence>
<reference evidence="3" key="3">
    <citation type="submission" date="2015-04" db="UniProtKB">
        <authorList>
            <consortium name="EnsemblPlants"/>
        </authorList>
    </citation>
    <scope>IDENTIFICATION</scope>
</reference>
<evidence type="ECO:0000313" key="4">
    <source>
        <dbReference type="Proteomes" id="UP000032180"/>
    </source>
</evidence>
<dbReference type="InterPro" id="IPR019734">
    <property type="entry name" value="TPR_rpt"/>
</dbReference>
<sequence length="1518" mass="165071">MTSFLRRAATIVAALSVEKPWKNLVRISRRPSPPHSTAAAAARGHLALVRAHPGLRDLNAALTSNDAFFLDAAHAAAASAIRARTVTGKILRETDYKGLSKNMAAAAEHRGDTLTRPALLALLRARDGHFEEALADLARLVGETPGDPHLRLAAAALCYLHGHPLTAREWIASIPHDRVPVQRWVYEVAVVLAMPGSSPPSPQQGVDGNVMYLAIRLAEAQVLSGLQKGEWSMVEKLLVSLAIRMLRRFVSKYLRSGKYPPVSRSMVGGNGRPITGNYTLVDCSQAILAAVLGTRPLCGVRLREVCSVAERALADAEAKRDAAAAVDVNLFLAFLAARDGRFDEALRRYEAAARKDPADSRPYELADVLCCMCGFSKGQNEWRRSRQKPGSATRAHAGLPALRDQLMVAAALGHGNLTTSDPHCGLVSVAAGREVDAWLAAAPPHLGLNSMDRFTFRMLRAGLQIWMDNVNPQLKSCLQGVGTATDVETTAVQEEKEAKQEETLQHLFFTCPFAQACWDAICPTRLTTLLVQESIEDMQQKLQLTKSRRVNNGTVRRWRWGAKVYGNRNHPHPSMSRFLRRAALAAALAGTAAVALSKAAERWGISGRLSNPLSPPHATATRGHLGLVRAHPELRNLNAVFTGSDAFFLDAAHAFAAGALRAPTITGMLLRRSDDLPKDLTAAESPAVLQAREGRFDEALAELARLAGDSPGDPRPKVAAAALCFLHGRSDTAKEWLKDPPNLKATGLGWTYALNIVVAMPGSSPPSTQGEIDGKVICQAARLTEATLLESLKNDEWSIPQLLAILLLVRALGPVVSRYKRFGCEPVTMPSSSPPPSPRPRGSTITGNFVLVECSQAILASLLRARPLCGERLRDARAVAERALLDAEANGDVPAAVDVNLVLAFLASRDGDFDEALLRYKEAVRKDGSDSRAYELAAMLCLVNRRTAELDDWLRERKQKSHARNGHAVFAEMAERHLVFEIMVAAALGSGDLTASVGLQWPLVLLAAWWEVDAWLAEALVDKDLTLLERYQIRLLRAWIQAWLRKKTKPLLEIAKTFGLKNSARFNHRGISGRFSNPSSPPHATATRGHLGLVRAHPGLRDLNAAFSSSIREAFFLDVAHALANTALRAPTITGAAVRGLEARYSKDAAEAESTGDKDAAARDRIQLALLRAREGRFDEALADLARLAGEFHSNPLPRVAATALCFLHGHGRPWAAAEWIRSISSISNDTPLLLRELELSIARAMPGSSPASVAEGIDRDRLVMCFSASLAEDMLLHTDFTSGDGEWFALEKGEISLIFGLLRRHCRCPPASCKRMKGGHTSDHQRAIIPVECSQAILAELLRARPLCGERLRVARNVAERALLDAEADGDDLAAVDVNLLLAFLATRDGDFDEALRRYEEAERKDPSDPRPRELAAMLRFIVTGNRQDRAAALLDELVVAAALGSGVVTSLGRRGQGEHVLLASWRKVDAGLAAALVDRDLGLAERCQVRLLRAWLHKPLLLDIVANQRLENSARP</sequence>
<dbReference type="InterPro" id="IPR011074">
    <property type="entry name" value="CRAL/TRIO_N_dom"/>
</dbReference>
<protein>
    <recommendedName>
        <fullName evidence="2">CRAL/TRIO N-terminal domain-containing protein</fullName>
    </recommendedName>
</protein>
<accession>A0A0D9V1R1</accession>
<reference evidence="4" key="2">
    <citation type="submission" date="2013-12" db="EMBL/GenBank/DDBJ databases">
        <authorList>
            <person name="Yu Y."/>
            <person name="Lee S."/>
            <person name="de Baynast K."/>
            <person name="Wissotski M."/>
            <person name="Liu L."/>
            <person name="Talag J."/>
            <person name="Goicoechea J."/>
            <person name="Angelova A."/>
            <person name="Jetty R."/>
            <person name="Kudrna D."/>
            <person name="Golser W."/>
            <person name="Rivera L."/>
            <person name="Zhang J."/>
            <person name="Wing R."/>
        </authorList>
    </citation>
    <scope>NUCLEOTIDE SEQUENCE</scope>
</reference>
<dbReference type="HOGENOM" id="CLU_247895_0_0_1"/>
<dbReference type="SMART" id="SM00028">
    <property type="entry name" value="TPR"/>
    <property type="match status" value="4"/>
</dbReference>
<keyword evidence="1" id="KW-0802">TPR repeat</keyword>
<keyword evidence="4" id="KW-1185">Reference proteome</keyword>
<dbReference type="PROSITE" id="PS50005">
    <property type="entry name" value="TPR"/>
    <property type="match status" value="1"/>
</dbReference>